<organism evidence="2 3">
    <name type="scientific">Timema podura</name>
    <name type="common">Walking stick</name>
    <dbReference type="NCBI Taxonomy" id="61482"/>
    <lineage>
        <taxon>Eukaryota</taxon>
        <taxon>Metazoa</taxon>
        <taxon>Ecdysozoa</taxon>
        <taxon>Arthropoda</taxon>
        <taxon>Hexapoda</taxon>
        <taxon>Insecta</taxon>
        <taxon>Pterygota</taxon>
        <taxon>Neoptera</taxon>
        <taxon>Polyneoptera</taxon>
        <taxon>Phasmatodea</taxon>
        <taxon>Timematodea</taxon>
        <taxon>Timematoidea</taxon>
        <taxon>Timematidae</taxon>
        <taxon>Timema</taxon>
    </lineage>
</organism>
<dbReference type="SUPFAM" id="SSF50494">
    <property type="entry name" value="Trypsin-like serine proteases"/>
    <property type="match status" value="1"/>
</dbReference>
<evidence type="ECO:0000313" key="3">
    <source>
        <dbReference type="Proteomes" id="UP001153148"/>
    </source>
</evidence>
<dbReference type="Proteomes" id="UP001153148">
    <property type="component" value="Unassembled WGS sequence"/>
</dbReference>
<dbReference type="InterPro" id="IPR009003">
    <property type="entry name" value="Peptidase_S1_PA"/>
</dbReference>
<gene>
    <name evidence="2" type="ORF">TPAB3V08_LOCUS7004</name>
</gene>
<evidence type="ECO:0000259" key="1">
    <source>
        <dbReference type="Pfam" id="PF00089"/>
    </source>
</evidence>
<keyword evidence="3" id="KW-1185">Reference proteome</keyword>
<sequence>MESSEPRPLESVSYCACRGELLSTPIIFDSFQQPIPLAKPGQFIPKDTAVRASGWVYISMWGTVNLIDLRTVDLETMSNSYCQSLHNSAIYPSQICAYGGTGKGVCNVGISSVHV</sequence>
<protein>
    <recommendedName>
        <fullName evidence="1">Peptidase S1 domain-containing protein</fullName>
    </recommendedName>
</protein>
<proteinExistence type="predicted"/>
<feature type="domain" description="Peptidase S1" evidence="1">
    <location>
        <begin position="22"/>
        <end position="107"/>
    </location>
</feature>
<dbReference type="Gene3D" id="2.40.10.10">
    <property type="entry name" value="Trypsin-like serine proteases"/>
    <property type="match status" value="2"/>
</dbReference>
<accession>A0ABN7P3V1</accession>
<name>A0ABN7P3V1_TIMPD</name>
<dbReference type="InterPro" id="IPR043504">
    <property type="entry name" value="Peptidase_S1_PA_chymotrypsin"/>
</dbReference>
<dbReference type="InterPro" id="IPR001254">
    <property type="entry name" value="Trypsin_dom"/>
</dbReference>
<dbReference type="EMBL" id="CAJPIN010011265">
    <property type="protein sequence ID" value="CAG2060046.1"/>
    <property type="molecule type" value="Genomic_DNA"/>
</dbReference>
<comment type="caution">
    <text evidence="2">The sequence shown here is derived from an EMBL/GenBank/DDBJ whole genome shotgun (WGS) entry which is preliminary data.</text>
</comment>
<reference evidence="2" key="1">
    <citation type="submission" date="2021-03" db="EMBL/GenBank/DDBJ databases">
        <authorList>
            <person name="Tran Van P."/>
        </authorList>
    </citation>
    <scope>NUCLEOTIDE SEQUENCE</scope>
</reference>
<dbReference type="Pfam" id="PF00089">
    <property type="entry name" value="Trypsin"/>
    <property type="match status" value="1"/>
</dbReference>
<evidence type="ECO:0000313" key="2">
    <source>
        <dbReference type="EMBL" id="CAG2060046.1"/>
    </source>
</evidence>